<reference evidence="5" key="1">
    <citation type="journal article" date="2020" name="Nature">
        <title>Giant virus diversity and host interactions through global metagenomics.</title>
        <authorList>
            <person name="Schulz F."/>
            <person name="Roux S."/>
            <person name="Paez-Espino D."/>
            <person name="Jungbluth S."/>
            <person name="Walsh D.A."/>
            <person name="Denef V.J."/>
            <person name="McMahon K.D."/>
            <person name="Konstantinidis K.T."/>
            <person name="Eloe-Fadrosh E.A."/>
            <person name="Kyrpides N.C."/>
            <person name="Woyke T."/>
        </authorList>
    </citation>
    <scope>NUCLEOTIDE SEQUENCE</scope>
    <source>
        <strain evidence="5">GVMAG-M-3300024301-20</strain>
    </source>
</reference>
<dbReference type="AlphaFoldDB" id="A0A6C0IU19"/>
<keyword evidence="1" id="KW-0479">Metal-binding</keyword>
<dbReference type="Pfam" id="PF13639">
    <property type="entry name" value="zf-RING_2"/>
    <property type="match status" value="1"/>
</dbReference>
<proteinExistence type="predicted"/>
<evidence type="ECO:0000313" key="5">
    <source>
        <dbReference type="EMBL" id="QHT95906.1"/>
    </source>
</evidence>
<keyword evidence="3" id="KW-0862">Zinc</keyword>
<dbReference type="Gene3D" id="3.30.40.10">
    <property type="entry name" value="Zinc/RING finger domain, C3HC4 (zinc finger)"/>
    <property type="match status" value="1"/>
</dbReference>
<dbReference type="InterPro" id="IPR013083">
    <property type="entry name" value="Znf_RING/FYVE/PHD"/>
</dbReference>
<feature type="domain" description="RING-type" evidence="4">
    <location>
        <begin position="164"/>
        <end position="208"/>
    </location>
</feature>
<accession>A0A6C0IU19</accession>
<organism evidence="5">
    <name type="scientific">viral metagenome</name>
    <dbReference type="NCBI Taxonomy" id="1070528"/>
    <lineage>
        <taxon>unclassified sequences</taxon>
        <taxon>metagenomes</taxon>
        <taxon>organismal metagenomes</taxon>
    </lineage>
</organism>
<dbReference type="SMART" id="SM00184">
    <property type="entry name" value="RING"/>
    <property type="match status" value="1"/>
</dbReference>
<dbReference type="InterPro" id="IPR001841">
    <property type="entry name" value="Znf_RING"/>
</dbReference>
<evidence type="ECO:0000256" key="2">
    <source>
        <dbReference type="ARBA" id="ARBA00022771"/>
    </source>
</evidence>
<protein>
    <recommendedName>
        <fullName evidence="4">RING-type domain-containing protein</fullName>
    </recommendedName>
</protein>
<evidence type="ECO:0000256" key="3">
    <source>
        <dbReference type="ARBA" id="ARBA00022833"/>
    </source>
</evidence>
<dbReference type="GO" id="GO:0008270">
    <property type="term" value="F:zinc ion binding"/>
    <property type="evidence" value="ECO:0007669"/>
    <property type="project" value="UniProtKB-KW"/>
</dbReference>
<dbReference type="SUPFAM" id="SSF57850">
    <property type="entry name" value="RING/U-box"/>
    <property type="match status" value="1"/>
</dbReference>
<dbReference type="PROSITE" id="PS00518">
    <property type="entry name" value="ZF_RING_1"/>
    <property type="match status" value="1"/>
</dbReference>
<dbReference type="InterPro" id="IPR017907">
    <property type="entry name" value="Znf_RING_CS"/>
</dbReference>
<keyword evidence="2" id="KW-0863">Zinc-finger</keyword>
<dbReference type="EMBL" id="MN740247">
    <property type="protein sequence ID" value="QHT95906.1"/>
    <property type="molecule type" value="Genomic_DNA"/>
</dbReference>
<sequence length="232" mass="26790">MSSTNSCFYCAENHHLAECNNNTLFYLARSIYSIHTFYMSCNPPEYDEFYSTLRRRFNLKELKSICIRFLYGRSGLTKQQYINRIEDHIHLLASIHLSNPMNDFIQQYISNNPDNAQDITIVSSSSQVYNYMLVPVNPTNEKKSSFQLQVVCNNNINSETLVSCPICLEDNIDSTNKIQLNCKHDYCFDCISKVIHMNNENPKCSLCRKTITTLCIQDGCKELIDNLNGIMN</sequence>
<evidence type="ECO:0000256" key="1">
    <source>
        <dbReference type="ARBA" id="ARBA00022723"/>
    </source>
</evidence>
<dbReference type="PROSITE" id="PS50089">
    <property type="entry name" value="ZF_RING_2"/>
    <property type="match status" value="1"/>
</dbReference>
<evidence type="ECO:0000259" key="4">
    <source>
        <dbReference type="PROSITE" id="PS50089"/>
    </source>
</evidence>
<name>A0A6C0IU19_9ZZZZ</name>